<dbReference type="Gene3D" id="1.25.40.10">
    <property type="entry name" value="Tetratricopeptide repeat domain"/>
    <property type="match status" value="1"/>
</dbReference>
<keyword evidence="1" id="KW-0677">Repeat</keyword>
<keyword evidence="5" id="KW-1185">Reference proteome</keyword>
<organism evidence="4 5">
    <name type="scientific">Actinoplanes auranticolor</name>
    <dbReference type="NCBI Taxonomy" id="47988"/>
    <lineage>
        <taxon>Bacteria</taxon>
        <taxon>Bacillati</taxon>
        <taxon>Actinomycetota</taxon>
        <taxon>Actinomycetes</taxon>
        <taxon>Micromonosporales</taxon>
        <taxon>Micromonosporaceae</taxon>
        <taxon>Actinoplanes</taxon>
    </lineage>
</organism>
<reference evidence="4" key="1">
    <citation type="submission" date="2021-03" db="EMBL/GenBank/DDBJ databases">
        <title>Whole genome shotgun sequence of Actinoplanes auranticolor NBRC 12245.</title>
        <authorList>
            <person name="Komaki H."/>
            <person name="Tamura T."/>
        </authorList>
    </citation>
    <scope>NUCLEOTIDE SEQUENCE</scope>
    <source>
        <strain evidence="4">NBRC 12245</strain>
    </source>
</reference>
<evidence type="ECO:0000256" key="2">
    <source>
        <dbReference type="SAM" id="MobiDB-lite"/>
    </source>
</evidence>
<dbReference type="Proteomes" id="UP000681340">
    <property type="component" value="Unassembled WGS sequence"/>
</dbReference>
<dbReference type="Pfam" id="PF24883">
    <property type="entry name" value="NPHP3_N"/>
    <property type="match status" value="1"/>
</dbReference>
<comment type="caution">
    <text evidence="4">The sequence shown here is derived from an EMBL/GenBank/DDBJ whole genome shotgun (WGS) entry which is preliminary data.</text>
</comment>
<feature type="region of interest" description="Disordered" evidence="2">
    <location>
        <begin position="1"/>
        <end position="38"/>
    </location>
</feature>
<proteinExistence type="predicted"/>
<dbReference type="InterPro" id="IPR011990">
    <property type="entry name" value="TPR-like_helical_dom_sf"/>
</dbReference>
<feature type="domain" description="Nephrocystin 3-like N-terminal" evidence="3">
    <location>
        <begin position="83"/>
        <end position="220"/>
    </location>
</feature>
<dbReference type="EMBL" id="BOQL01000042">
    <property type="protein sequence ID" value="GIM72415.1"/>
    <property type="molecule type" value="Genomic_DNA"/>
</dbReference>
<evidence type="ECO:0000313" key="4">
    <source>
        <dbReference type="EMBL" id="GIM72415.1"/>
    </source>
</evidence>
<sequence length="1034" mass="113296">MPSVGDSPAADNSPHLDLRGSTAVQVGDGPQMHVHMRGNRPPWWTRSGYIEQVRDIAPGGGLPGALRDRDTELEELAKFCAGEGDYLWLKAGPWAGKSALLSTFVLNPPPQTEVASFFITARLAAQSDSTAFTDMLIDQLTAIVGEGMPAALAPAARDAHRRALLRASVDRLKTEGRRLVLVVDGLDEDRGTRPGSGLASVASLLPKICGDGLRIIVASRPNPTLPSDVPADHPLRRGCRTRTLATSAHAAAIEVRASRELQDLLHGEQVDQDIIGLVAASGGGLTAAELEELIGAPLYKLEGLLAGVFGRTIAGRADNISSTRVFLFTHEALRETAVSYLGSMLSRYRDRLHDWAQRYKATDNDRPAWSIKTPQYLLRGYSRMLLDAGEIGRLVDLVTDPARHDTMLVAFGGDAVAAEEIRTCQDALLQQENVDDSKLFDLTRLSFYRNRLEDRNSAIPSTLPAVWALLGQPVRAEALASGIADPIGRAGALAEVVKSLGYAGRRQEAEKFAEKIVNSIEQDRAFAALVWHLSDIGDFGEAERIADGISMREMQDRAYARLAQALFGVEKRDPAARIIAKISATQMQRRARSPVPLSLGWDAADPSEDDWSIEQPFDGLHSWNKPDPTFEAQECSSGSIDQAWIEDTSSLYRDDQAEVFDDVVHILIRSGEPDRAIKVASAIAMADRRASSLTNVAHSLIGTGNHSRAEDVAEEAERSAREVADSEERSYALSCFAQALINVGDLRQATVLADASARFAIRIKEPAPRAWALSEVLRIYLTVRDYGRAEKLFRDVVSDEEIDVHDVMYDIVDMLAQAGELQRFRGLVGDAREDSNDRYRIDDIAEIFDDRQSPVVTQSLGEATQSLDTIERIARNMPDHGKRAWHLILLAEELYKKGDQERAFSLADEIEQQVSSVVDAPLKARILGHLTKLSQGSEQAARRREHAERTARGIPYLAWRAAALSELAVMSNTPNAGRLIGEALTYSRWYERLGAISKTYPQVLQRFAGFVLEGPMSAELLQPTESVPGLNSAP</sequence>
<gene>
    <name evidence="4" type="ORF">Aau02nite_50870</name>
</gene>
<dbReference type="InterPro" id="IPR056884">
    <property type="entry name" value="NPHP3-like_N"/>
</dbReference>
<dbReference type="AlphaFoldDB" id="A0A919VR13"/>
<dbReference type="SUPFAM" id="SSF48452">
    <property type="entry name" value="TPR-like"/>
    <property type="match status" value="1"/>
</dbReference>
<evidence type="ECO:0000259" key="3">
    <source>
        <dbReference type="Pfam" id="PF24883"/>
    </source>
</evidence>
<protein>
    <recommendedName>
        <fullName evidence="3">Nephrocystin 3-like N-terminal domain-containing protein</fullName>
    </recommendedName>
</protein>
<name>A0A919VR13_9ACTN</name>
<evidence type="ECO:0000256" key="1">
    <source>
        <dbReference type="ARBA" id="ARBA00022737"/>
    </source>
</evidence>
<accession>A0A919VR13</accession>
<evidence type="ECO:0000313" key="5">
    <source>
        <dbReference type="Proteomes" id="UP000681340"/>
    </source>
</evidence>